<dbReference type="GO" id="GO:0008270">
    <property type="term" value="F:zinc ion binding"/>
    <property type="evidence" value="ECO:0007669"/>
    <property type="project" value="UniProtKB-KW"/>
</dbReference>
<evidence type="ECO:0000259" key="6">
    <source>
        <dbReference type="PROSITE" id="PS50865"/>
    </source>
</evidence>
<feature type="region of interest" description="Disordered" evidence="5">
    <location>
        <begin position="1"/>
        <end position="20"/>
    </location>
</feature>
<keyword evidence="8" id="KW-1185">Reference proteome</keyword>
<dbReference type="AlphaFoldDB" id="A0AA39Y159"/>
<gene>
    <name evidence="7" type="ORF">B0T16DRAFT_494994</name>
</gene>
<name>A0AA39Y159_9PEZI</name>
<dbReference type="SUPFAM" id="SSF144232">
    <property type="entry name" value="HIT/MYND zinc finger-like"/>
    <property type="match status" value="1"/>
</dbReference>
<keyword evidence="1" id="KW-0479">Metal-binding</keyword>
<organism evidence="7 8">
    <name type="scientific">Cercophora newfieldiana</name>
    <dbReference type="NCBI Taxonomy" id="92897"/>
    <lineage>
        <taxon>Eukaryota</taxon>
        <taxon>Fungi</taxon>
        <taxon>Dikarya</taxon>
        <taxon>Ascomycota</taxon>
        <taxon>Pezizomycotina</taxon>
        <taxon>Sordariomycetes</taxon>
        <taxon>Sordariomycetidae</taxon>
        <taxon>Sordariales</taxon>
        <taxon>Lasiosphaeriaceae</taxon>
        <taxon>Cercophora</taxon>
    </lineage>
</organism>
<feature type="domain" description="MYND-type" evidence="6">
    <location>
        <begin position="186"/>
        <end position="233"/>
    </location>
</feature>
<keyword evidence="2 4" id="KW-0863">Zinc-finger</keyword>
<evidence type="ECO:0000256" key="2">
    <source>
        <dbReference type="ARBA" id="ARBA00022771"/>
    </source>
</evidence>
<keyword evidence="3" id="KW-0862">Zinc</keyword>
<dbReference type="Gene3D" id="6.10.140.2220">
    <property type="match status" value="1"/>
</dbReference>
<proteinExistence type="predicted"/>
<evidence type="ECO:0000256" key="4">
    <source>
        <dbReference type="PROSITE-ProRule" id="PRU00134"/>
    </source>
</evidence>
<comment type="caution">
    <text evidence="7">The sequence shown here is derived from an EMBL/GenBank/DDBJ whole genome shotgun (WGS) entry which is preliminary data.</text>
</comment>
<evidence type="ECO:0000256" key="5">
    <source>
        <dbReference type="SAM" id="MobiDB-lite"/>
    </source>
</evidence>
<dbReference type="InterPro" id="IPR002893">
    <property type="entry name" value="Znf_MYND"/>
</dbReference>
<evidence type="ECO:0000313" key="7">
    <source>
        <dbReference type="EMBL" id="KAK0644101.1"/>
    </source>
</evidence>
<sequence>MERHGTHAPPPAGTSTERMTTEDLFEMSSLLEAMVNPMVNPGQPFNPEGMVNPLDALFKHLPRPRTDYAARNAKELHDSQLMIAAATYLSTCPKSDCTDPDHKFVQKRSEMLSKRTGWEGRAGFLLIALAELAITKTIPDDDLSLKAQHLRYLKWIVRGRKDEESPFGATAPTRDHRLLSSSNSPCAACGKTGVPMTACSDCIYRTEDTITFSTNYCSKSCQKAHWSKHKDYCVALRRVHRSVSIFQQLYTMFAEMVSEPKDWPIKVWEDPDTKLTMVQPPDGKMTRHWGYRGQHSVGKFQAPENVAPSSELKMALMMSGRSLDLISDFEALLEWFLAFGFLSAKVVSVMPKNIHLPLAKIEEPNGIATGFSGLRMHTVIGLVLSGSRGRPI</sequence>
<dbReference type="EMBL" id="JAULSV010000005">
    <property type="protein sequence ID" value="KAK0644101.1"/>
    <property type="molecule type" value="Genomic_DNA"/>
</dbReference>
<accession>A0AA39Y159</accession>
<evidence type="ECO:0000256" key="1">
    <source>
        <dbReference type="ARBA" id="ARBA00022723"/>
    </source>
</evidence>
<dbReference type="Pfam" id="PF01753">
    <property type="entry name" value="zf-MYND"/>
    <property type="match status" value="1"/>
</dbReference>
<reference evidence="7" key="1">
    <citation type="submission" date="2023-06" db="EMBL/GenBank/DDBJ databases">
        <title>Genome-scale phylogeny and comparative genomics of the fungal order Sordariales.</title>
        <authorList>
            <consortium name="Lawrence Berkeley National Laboratory"/>
            <person name="Hensen N."/>
            <person name="Bonometti L."/>
            <person name="Westerberg I."/>
            <person name="Brannstrom I.O."/>
            <person name="Guillou S."/>
            <person name="Cros-Aarteil S."/>
            <person name="Calhoun S."/>
            <person name="Haridas S."/>
            <person name="Kuo A."/>
            <person name="Mondo S."/>
            <person name="Pangilinan J."/>
            <person name="Riley R."/>
            <person name="Labutti K."/>
            <person name="Andreopoulos B."/>
            <person name="Lipzen A."/>
            <person name="Chen C."/>
            <person name="Yanf M."/>
            <person name="Daum C."/>
            <person name="Ng V."/>
            <person name="Clum A."/>
            <person name="Steindorff A."/>
            <person name="Ohm R."/>
            <person name="Martin F."/>
            <person name="Silar P."/>
            <person name="Natvig D."/>
            <person name="Lalanne C."/>
            <person name="Gautier V."/>
            <person name="Ament-Velasquez S.L."/>
            <person name="Kruys A."/>
            <person name="Hutchinson M.I."/>
            <person name="Powell A.J."/>
            <person name="Barry K."/>
            <person name="Miller A.N."/>
            <person name="Grigoriev I.V."/>
            <person name="Debuchy R."/>
            <person name="Gladieux P."/>
            <person name="Thoren M.H."/>
            <person name="Johannesson H."/>
        </authorList>
    </citation>
    <scope>NUCLEOTIDE SEQUENCE</scope>
    <source>
        <strain evidence="7">SMH2532-1</strain>
    </source>
</reference>
<protein>
    <recommendedName>
        <fullName evidence="6">MYND-type domain-containing protein</fullName>
    </recommendedName>
</protein>
<evidence type="ECO:0000256" key="3">
    <source>
        <dbReference type="ARBA" id="ARBA00022833"/>
    </source>
</evidence>
<evidence type="ECO:0000313" key="8">
    <source>
        <dbReference type="Proteomes" id="UP001174936"/>
    </source>
</evidence>
<dbReference type="PROSITE" id="PS50865">
    <property type="entry name" value="ZF_MYND_2"/>
    <property type="match status" value="1"/>
</dbReference>
<dbReference type="Proteomes" id="UP001174936">
    <property type="component" value="Unassembled WGS sequence"/>
</dbReference>